<dbReference type="InterPro" id="IPR013154">
    <property type="entry name" value="ADH-like_N"/>
</dbReference>
<dbReference type="PANTHER" id="PTHR43482">
    <property type="entry name" value="PROTEIN AST1-RELATED"/>
    <property type="match status" value="1"/>
</dbReference>
<gene>
    <name evidence="2" type="ORF">KGQ19_32890</name>
</gene>
<proteinExistence type="predicted"/>
<keyword evidence="3" id="KW-1185">Reference proteome</keyword>
<dbReference type="InterPro" id="IPR011032">
    <property type="entry name" value="GroES-like_sf"/>
</dbReference>
<dbReference type="Pfam" id="PF08240">
    <property type="entry name" value="ADH_N"/>
    <property type="match status" value="1"/>
</dbReference>
<feature type="domain" description="Enoyl reductase (ER)" evidence="1">
    <location>
        <begin position="32"/>
        <end position="351"/>
    </location>
</feature>
<reference evidence="2 3" key="1">
    <citation type="submission" date="2020-02" db="EMBL/GenBank/DDBJ databases">
        <title>Acidophilic actinobacteria isolated from forest soil.</title>
        <authorList>
            <person name="Golinska P."/>
        </authorList>
    </citation>
    <scope>NUCLEOTIDE SEQUENCE [LARGE SCALE GENOMIC DNA]</scope>
    <source>
        <strain evidence="2 3">NL8</strain>
    </source>
</reference>
<comment type="caution">
    <text evidence="2">The sequence shown here is derived from an EMBL/GenBank/DDBJ whole genome shotgun (WGS) entry which is preliminary data.</text>
</comment>
<dbReference type="InterPro" id="IPR036291">
    <property type="entry name" value="NAD(P)-bd_dom_sf"/>
</dbReference>
<dbReference type="InterPro" id="IPR020843">
    <property type="entry name" value="ER"/>
</dbReference>
<protein>
    <submittedName>
        <fullName evidence="2">Zinc-binding alcohol dehydrogenase family protein</fullName>
    </submittedName>
</protein>
<dbReference type="SUPFAM" id="SSF50129">
    <property type="entry name" value="GroES-like"/>
    <property type="match status" value="1"/>
</dbReference>
<name>A0ABS5L015_9ACTN</name>
<sequence length="356" mass="36639">MNTLTSNTLTSSEGPVAPQMDAVVMEAGGPPAQSLAHRSVSVPEPGLGEVLVEVHAAAVNPLDIANAAGLLGSPLPMIPGGDFAGVVVSDGAHQGEEVWGSGPALGMAVGEKRPGTHARFVVLPETWLSRKPECLTMTEAAAVGRSHFTAWQALINSLELQPGETVLITGGSGLVGQAATAIARWRGAEPIVVGRRRPAGVEHFIDISSTGAGSTDLNPTDINPTDIREAVLDLTDGRGADTALDTVGGALSEPAIRSLRSGGRMAMIAAGAPDRQASVPVSEIISRQLHLTGLATVFLDGADVAHIFDQLRPLFERGFLVPPAAKTWPLDDAVQAYQAVLDGSAGIKQVLLPAVG</sequence>
<dbReference type="Proteomes" id="UP000730482">
    <property type="component" value="Unassembled WGS sequence"/>
</dbReference>
<dbReference type="SMART" id="SM00829">
    <property type="entry name" value="PKS_ER"/>
    <property type="match status" value="1"/>
</dbReference>
<dbReference type="Pfam" id="PF00107">
    <property type="entry name" value="ADH_zinc_N"/>
    <property type="match status" value="1"/>
</dbReference>
<dbReference type="Gene3D" id="3.90.180.10">
    <property type="entry name" value="Medium-chain alcohol dehydrogenases, catalytic domain"/>
    <property type="match status" value="1"/>
</dbReference>
<dbReference type="InterPro" id="IPR052585">
    <property type="entry name" value="Lipid_raft_assoc_Zn_ADH"/>
</dbReference>
<evidence type="ECO:0000259" key="1">
    <source>
        <dbReference type="SMART" id="SM00829"/>
    </source>
</evidence>
<dbReference type="RefSeq" id="WP_212016534.1">
    <property type="nucleotide sequence ID" value="NZ_JAAFYZ010000150.1"/>
</dbReference>
<dbReference type="Gene3D" id="3.40.50.720">
    <property type="entry name" value="NAD(P)-binding Rossmann-like Domain"/>
    <property type="match status" value="1"/>
</dbReference>
<dbReference type="EMBL" id="JAAFYZ010000150">
    <property type="protein sequence ID" value="MBS2551677.1"/>
    <property type="molecule type" value="Genomic_DNA"/>
</dbReference>
<organism evidence="2 3">
    <name type="scientific">Catenulispora pinistramenti</name>
    <dbReference type="NCBI Taxonomy" id="2705254"/>
    <lineage>
        <taxon>Bacteria</taxon>
        <taxon>Bacillati</taxon>
        <taxon>Actinomycetota</taxon>
        <taxon>Actinomycetes</taxon>
        <taxon>Catenulisporales</taxon>
        <taxon>Catenulisporaceae</taxon>
        <taxon>Catenulispora</taxon>
    </lineage>
</organism>
<evidence type="ECO:0000313" key="2">
    <source>
        <dbReference type="EMBL" id="MBS2551677.1"/>
    </source>
</evidence>
<evidence type="ECO:0000313" key="3">
    <source>
        <dbReference type="Proteomes" id="UP000730482"/>
    </source>
</evidence>
<dbReference type="SUPFAM" id="SSF51735">
    <property type="entry name" value="NAD(P)-binding Rossmann-fold domains"/>
    <property type="match status" value="1"/>
</dbReference>
<accession>A0ABS5L015</accession>
<dbReference type="InterPro" id="IPR013149">
    <property type="entry name" value="ADH-like_C"/>
</dbReference>
<dbReference type="PANTHER" id="PTHR43482:SF1">
    <property type="entry name" value="PROTEIN AST1-RELATED"/>
    <property type="match status" value="1"/>
</dbReference>